<sequence>MKITAIKYSATMQRIYELESLEEIPALQEENFVLWIDITEPTIEELSPLGSLFGFHPLAIEDSVQAEERPKMDDYDEYLFVIAKTINVNEEDISAGQLSIFVSKYILITIHEKQLKRIEELKERILRKKPLILKGGVDFLLCRILDAIVDNYIAVIEDFEDKMDEIDEEVLEKPTGRTIEKVRMLIRQIRHIHRIIRGQRDVVDKLERSDTPIIKTETRIYFRDVYDHTISLLDSMGNIRENAEGALEVYHSSLANKMNEIMKMLTIIATIFIPLTFITGIYGMNFQGGGTDKPLNMPELYSPCGYVSIMVVMAAISICMLIYFNRKGWL</sequence>
<evidence type="ECO:0000256" key="3">
    <source>
        <dbReference type="ARBA" id="ARBA00022448"/>
    </source>
</evidence>
<dbReference type="Gene3D" id="3.30.460.20">
    <property type="entry name" value="CorA soluble domain-like"/>
    <property type="match status" value="1"/>
</dbReference>
<dbReference type="CDD" id="cd12828">
    <property type="entry name" value="TmCorA-like_1"/>
    <property type="match status" value="1"/>
</dbReference>
<proteinExistence type="inferred from homology"/>
<dbReference type="Gene3D" id="1.20.58.340">
    <property type="entry name" value="Magnesium transport protein CorA, transmembrane region"/>
    <property type="match status" value="2"/>
</dbReference>
<feature type="coiled-coil region" evidence="9">
    <location>
        <begin position="108"/>
        <end position="169"/>
    </location>
</feature>
<dbReference type="PANTHER" id="PTHR46494">
    <property type="entry name" value="CORA FAMILY METAL ION TRANSPORTER (EUROFUNG)"/>
    <property type="match status" value="1"/>
</dbReference>
<dbReference type="SUPFAM" id="SSF144083">
    <property type="entry name" value="Magnesium transport protein CorA, transmembrane region"/>
    <property type="match status" value="1"/>
</dbReference>
<keyword evidence="4 8" id="KW-1003">Cell membrane</keyword>
<dbReference type="GO" id="GO:0005886">
    <property type="term" value="C:plasma membrane"/>
    <property type="evidence" value="ECO:0007669"/>
    <property type="project" value="UniProtKB-SubCell"/>
</dbReference>
<keyword evidence="7 8" id="KW-0472">Membrane</keyword>
<evidence type="ECO:0000256" key="8">
    <source>
        <dbReference type="RuleBase" id="RU362010"/>
    </source>
</evidence>
<feature type="transmembrane region" description="Helical" evidence="8">
    <location>
        <begin position="264"/>
        <end position="285"/>
    </location>
</feature>
<dbReference type="InterPro" id="IPR045863">
    <property type="entry name" value="CorA_TM1_TM2"/>
</dbReference>
<accession>A0A7G9YXS4</accession>
<dbReference type="InterPro" id="IPR045861">
    <property type="entry name" value="CorA_cytoplasmic_dom"/>
</dbReference>
<dbReference type="FunFam" id="1.20.58.340:FF:000012">
    <property type="entry name" value="Magnesium transport protein CorA"/>
    <property type="match status" value="1"/>
</dbReference>
<keyword evidence="3 8" id="KW-0813">Transport</keyword>
<dbReference type="Pfam" id="PF01544">
    <property type="entry name" value="CorA"/>
    <property type="match status" value="1"/>
</dbReference>
<evidence type="ECO:0000256" key="4">
    <source>
        <dbReference type="ARBA" id="ARBA00022475"/>
    </source>
</evidence>
<evidence type="ECO:0000313" key="10">
    <source>
        <dbReference type="EMBL" id="QNO52808.1"/>
    </source>
</evidence>
<keyword evidence="8" id="KW-0406">Ion transport</keyword>
<evidence type="ECO:0000256" key="1">
    <source>
        <dbReference type="ARBA" id="ARBA00004651"/>
    </source>
</evidence>
<dbReference type="InterPro" id="IPR004488">
    <property type="entry name" value="Mg/Co-transport_prot_CorA"/>
</dbReference>
<dbReference type="GO" id="GO:0015087">
    <property type="term" value="F:cobalt ion transmembrane transporter activity"/>
    <property type="evidence" value="ECO:0007669"/>
    <property type="project" value="UniProtKB-UniRule"/>
</dbReference>
<evidence type="ECO:0000256" key="5">
    <source>
        <dbReference type="ARBA" id="ARBA00022692"/>
    </source>
</evidence>
<protein>
    <recommendedName>
        <fullName evidence="8">Magnesium transport protein CorA</fullName>
    </recommendedName>
</protein>
<dbReference type="GO" id="GO:0015095">
    <property type="term" value="F:magnesium ion transmembrane transporter activity"/>
    <property type="evidence" value="ECO:0007669"/>
    <property type="project" value="UniProtKB-UniRule"/>
</dbReference>
<name>A0A7G9YXS4_9EURY</name>
<dbReference type="AlphaFoldDB" id="A0A7G9YXS4"/>
<keyword evidence="6 8" id="KW-1133">Transmembrane helix</keyword>
<keyword evidence="9" id="KW-0175">Coiled coil</keyword>
<feature type="transmembrane region" description="Helical" evidence="8">
    <location>
        <begin position="305"/>
        <end position="324"/>
    </location>
</feature>
<comment type="subcellular location">
    <subcellularLocation>
        <location evidence="1">Cell membrane</location>
        <topology evidence="1">Multi-pass membrane protein</topology>
    </subcellularLocation>
    <subcellularLocation>
        <location evidence="8">Membrane</location>
        <topology evidence="8">Multi-pass membrane protein</topology>
    </subcellularLocation>
</comment>
<comment type="similarity">
    <text evidence="2 8">Belongs to the CorA metal ion transporter (MIT) (TC 1.A.35) family.</text>
</comment>
<evidence type="ECO:0000256" key="7">
    <source>
        <dbReference type="ARBA" id="ARBA00023136"/>
    </source>
</evidence>
<evidence type="ECO:0000256" key="2">
    <source>
        <dbReference type="ARBA" id="ARBA00009765"/>
    </source>
</evidence>
<dbReference type="GO" id="GO:0000287">
    <property type="term" value="F:magnesium ion binding"/>
    <property type="evidence" value="ECO:0007669"/>
    <property type="project" value="TreeGrafter"/>
</dbReference>
<dbReference type="PANTHER" id="PTHR46494:SF1">
    <property type="entry name" value="CORA FAMILY METAL ION TRANSPORTER (EUROFUNG)"/>
    <property type="match status" value="1"/>
</dbReference>
<evidence type="ECO:0000256" key="6">
    <source>
        <dbReference type="ARBA" id="ARBA00022989"/>
    </source>
</evidence>
<keyword evidence="8" id="KW-0460">Magnesium</keyword>
<comment type="function">
    <text evidence="8">Mediates influx of magnesium ions.</text>
</comment>
<evidence type="ECO:0000256" key="9">
    <source>
        <dbReference type="SAM" id="Coils"/>
    </source>
</evidence>
<dbReference type="InterPro" id="IPR002523">
    <property type="entry name" value="MgTranspt_CorA/ZnTranspt_ZntB"/>
</dbReference>
<dbReference type="NCBIfam" id="TIGR00383">
    <property type="entry name" value="corA"/>
    <property type="match status" value="1"/>
</dbReference>
<keyword evidence="5 8" id="KW-0812">Transmembrane</keyword>
<dbReference type="EMBL" id="MT631521">
    <property type="protein sequence ID" value="QNO52808.1"/>
    <property type="molecule type" value="Genomic_DNA"/>
</dbReference>
<gene>
    <name evidence="8 10" type="primary">corA</name>
    <name evidence="10" type="ORF">HGGDFBBL_00040</name>
</gene>
<dbReference type="SUPFAM" id="SSF143865">
    <property type="entry name" value="CorA soluble domain-like"/>
    <property type="match status" value="1"/>
</dbReference>
<dbReference type="GO" id="GO:0050897">
    <property type="term" value="F:cobalt ion binding"/>
    <property type="evidence" value="ECO:0007669"/>
    <property type="project" value="TreeGrafter"/>
</dbReference>
<reference evidence="10" key="1">
    <citation type="submission" date="2020-06" db="EMBL/GenBank/DDBJ databases">
        <title>Unique genomic features of the anaerobic methanotrophic archaea.</title>
        <authorList>
            <person name="Chadwick G.L."/>
            <person name="Skennerton C.T."/>
            <person name="Laso-Perez R."/>
            <person name="Leu A.O."/>
            <person name="Speth D.R."/>
            <person name="Yu H."/>
            <person name="Morgan-Lang C."/>
            <person name="Hatzenpichler R."/>
            <person name="Goudeau D."/>
            <person name="Malmstrom R."/>
            <person name="Brazelton W.J."/>
            <person name="Woyke T."/>
            <person name="Hallam S.J."/>
            <person name="Tyson G.W."/>
            <person name="Wegener G."/>
            <person name="Boetius A."/>
            <person name="Orphan V."/>
        </authorList>
    </citation>
    <scope>NUCLEOTIDE SEQUENCE</scope>
</reference>
<organism evidence="10">
    <name type="scientific">Candidatus Methanophagaceae archaeon ANME-1 ERB6</name>
    <dbReference type="NCBI Taxonomy" id="2759912"/>
    <lineage>
        <taxon>Archaea</taxon>
        <taxon>Methanobacteriati</taxon>
        <taxon>Methanobacteriota</taxon>
        <taxon>Stenosarchaea group</taxon>
        <taxon>Methanomicrobia</taxon>
        <taxon>Candidatus Methanophagales</taxon>
        <taxon>Candidatus Methanophagaceae</taxon>
    </lineage>
</organism>